<gene>
    <name evidence="3" type="ORF">HPG69_004364</name>
</gene>
<feature type="compositionally biased region" description="Polar residues" evidence="1">
    <location>
        <begin position="245"/>
        <end position="259"/>
    </location>
</feature>
<reference evidence="3 4" key="1">
    <citation type="journal article" date="2020" name="Mol. Biol. Evol.">
        <title>Interspecific Gene Flow and the Evolution of Specialization in Black and White Rhinoceros.</title>
        <authorList>
            <person name="Moodley Y."/>
            <person name="Westbury M.V."/>
            <person name="Russo I.M."/>
            <person name="Gopalakrishnan S."/>
            <person name="Rakotoarivelo A."/>
            <person name="Olsen R.A."/>
            <person name="Prost S."/>
            <person name="Tunstall T."/>
            <person name="Ryder O.A."/>
            <person name="Dalen L."/>
            <person name="Bruford M.W."/>
        </authorList>
    </citation>
    <scope>NUCLEOTIDE SEQUENCE [LARGE SCALE GENOMIC DNA]</scope>
    <source>
        <strain evidence="3">SBR-YM</strain>
        <tissue evidence="3">Skin</tissue>
    </source>
</reference>
<dbReference type="AlphaFoldDB" id="A0A7J7E6Y5"/>
<sequence>MASQWNFQSDRKEWKRREAASFRGPCTSNSKRKGSLTFPKQQRLCWLVQSYQSKATGLGNLSCDERECRTRKKSPRPICSTSPRRPSLRFRKEIKAPHPSSSYLIQRATHVDGTVLYHFINNVRDGFHKIWEPFVANIYDELLLVDRINTRVLFDPLPGIHVILGKFLDYIRANMSTKYHVSISSFLIPLSPHMTPAQALTAIHCGPADLHVAQSTECERSETSTNSGANPHSRVSAANLTSIKGVSSQLNGPAPTSGSELDPREPRWPGVGILPLGCLPEPVKPVGQRQERSCSRPPAGQDQEFTRLQHAARPEAPSPPSCGHNSPRKPQAWAQSSVLYGGCQSERVTATTFHQIEKRLGLPCYSTGFRATCPVRAGTKGSADCTPPKDYKHWTEAPAKLQGQITEFLTHGTGKGAGPTSPLPGSCLHWSSRHELVKAIHILSQNTEIILQVVVHHTYESDIQDDVYPDSSECKPGTPSWWWDTRGSGRAPGDPKQLLMSRLLKCASVRPTESEALNIPLTTGIAWVTPSPLSMTIPVSVRSPTCRDVQDAAKASTAWTKDTETTEKPDSNTEQDTRQASRHSPSPARCSLTRMTLHTGRIHNCSFGDRLSGSRSLWTVHMRRLPLFQLEPRRAQKRGERRFLLCQKLLKKKRRNFTELKIKRLRKKFAQKRLPKARRKLIHEKAKHYHKEYRQMYRTEIRMARTARKAGNLQAPVEPIGTCPQDQRHQRCEPRGLEGAAASSPSPDLQGHLVELKKLQ</sequence>
<comment type="caution">
    <text evidence="3">The sequence shown here is derived from an EMBL/GenBank/DDBJ whole genome shotgun (WGS) entry which is preliminary data.</text>
</comment>
<feature type="domain" description="Large ribosomal subunit protein uL30 N-terminal eukaryotes" evidence="2">
    <location>
        <begin position="650"/>
        <end position="716"/>
    </location>
</feature>
<feature type="compositionally biased region" description="Basic and acidic residues" evidence="1">
    <location>
        <begin position="561"/>
        <end position="579"/>
    </location>
</feature>
<dbReference type="InterPro" id="IPR012988">
    <property type="entry name" value="Ribosomal_uL30_N_euk"/>
</dbReference>
<feature type="compositionally biased region" description="Basic and acidic residues" evidence="1">
    <location>
        <begin position="726"/>
        <end position="736"/>
    </location>
</feature>
<evidence type="ECO:0000313" key="3">
    <source>
        <dbReference type="EMBL" id="KAF5911443.1"/>
    </source>
</evidence>
<accession>A0A7J7E6Y5</accession>
<organism evidence="3 4">
    <name type="scientific">Diceros bicornis minor</name>
    <name type="common">South-central black rhinoceros</name>
    <dbReference type="NCBI Taxonomy" id="77932"/>
    <lineage>
        <taxon>Eukaryota</taxon>
        <taxon>Metazoa</taxon>
        <taxon>Chordata</taxon>
        <taxon>Craniata</taxon>
        <taxon>Vertebrata</taxon>
        <taxon>Euteleostomi</taxon>
        <taxon>Mammalia</taxon>
        <taxon>Eutheria</taxon>
        <taxon>Laurasiatheria</taxon>
        <taxon>Perissodactyla</taxon>
        <taxon>Rhinocerotidae</taxon>
        <taxon>Diceros</taxon>
    </lineage>
</organism>
<evidence type="ECO:0000313" key="4">
    <source>
        <dbReference type="Proteomes" id="UP000551758"/>
    </source>
</evidence>
<evidence type="ECO:0000256" key="1">
    <source>
        <dbReference type="SAM" id="MobiDB-lite"/>
    </source>
</evidence>
<dbReference type="EMBL" id="JACDTQ010003959">
    <property type="protein sequence ID" value="KAF5911443.1"/>
    <property type="molecule type" value="Genomic_DNA"/>
</dbReference>
<proteinExistence type="predicted"/>
<keyword evidence="4" id="KW-1185">Reference proteome</keyword>
<evidence type="ECO:0000259" key="2">
    <source>
        <dbReference type="Pfam" id="PF08079"/>
    </source>
</evidence>
<feature type="region of interest" description="Disordered" evidence="1">
    <location>
        <begin position="552"/>
        <end position="589"/>
    </location>
</feature>
<dbReference type="Pfam" id="PF08079">
    <property type="entry name" value="Ribosomal_L30_N"/>
    <property type="match status" value="1"/>
</dbReference>
<feature type="region of interest" description="Disordered" evidence="1">
    <location>
        <begin position="311"/>
        <end position="330"/>
    </location>
</feature>
<feature type="region of interest" description="Disordered" evidence="1">
    <location>
        <begin position="245"/>
        <end position="266"/>
    </location>
</feature>
<name>A0A7J7E6Y5_DICBM</name>
<feature type="region of interest" description="Disordered" evidence="1">
    <location>
        <begin position="279"/>
        <end position="302"/>
    </location>
</feature>
<protein>
    <recommendedName>
        <fullName evidence="2">Large ribosomal subunit protein uL30 N-terminal eukaryotes domain-containing protein</fullName>
    </recommendedName>
</protein>
<feature type="region of interest" description="Disordered" evidence="1">
    <location>
        <begin position="712"/>
        <end position="760"/>
    </location>
</feature>
<dbReference type="Proteomes" id="UP000551758">
    <property type="component" value="Unassembled WGS sequence"/>
</dbReference>